<comment type="similarity">
    <text evidence="1">Belongs to the UPF0149 family.</text>
</comment>
<evidence type="ECO:0000256" key="1">
    <source>
        <dbReference type="ARBA" id="ARBA00038308"/>
    </source>
</evidence>
<evidence type="ECO:0000313" key="2">
    <source>
        <dbReference type="EMBL" id="TQV89186.1"/>
    </source>
</evidence>
<protein>
    <submittedName>
        <fullName evidence="2">UPF0149 family protein</fullName>
    </submittedName>
</protein>
<sequence length="196" mass="21438">MELKDQDTIDYELVEEVLADAECETSAAELQAILCGMLAAGLKPGDLGWLDIVADIINDERELTVDAKELIASLCNWSNNQMSQHDSLAPTLLPDDSYPALDQLEAIAEWCQGFLLGFGLQTGNQDIDNEEVRESLTDLAEISQIEQIVEDGEETAQALVTIVEHIKVAVQIVYWEMVVKPQSGATAIAPGNQTLH</sequence>
<dbReference type="GO" id="GO:0005829">
    <property type="term" value="C:cytosol"/>
    <property type="evidence" value="ECO:0007669"/>
    <property type="project" value="TreeGrafter"/>
</dbReference>
<dbReference type="InterPro" id="IPR011978">
    <property type="entry name" value="YgfB-like"/>
</dbReference>
<dbReference type="InterPro" id="IPR036255">
    <property type="entry name" value="YgfB-like_sf"/>
</dbReference>
<dbReference type="EMBL" id="VIKS01000002">
    <property type="protein sequence ID" value="TQV89186.1"/>
    <property type="molecule type" value="Genomic_DNA"/>
</dbReference>
<dbReference type="Gene3D" id="1.20.120.740">
    <property type="entry name" value="YgfB uncharacterised protein family UPF0149, PF03695"/>
    <property type="match status" value="1"/>
</dbReference>
<dbReference type="OrthoDB" id="9783391at2"/>
<accession>A0A545UI87</accession>
<dbReference type="PANTHER" id="PTHR37528">
    <property type="entry name" value="UPF0149 PROTEIN YGFB"/>
    <property type="match status" value="1"/>
</dbReference>
<dbReference type="PANTHER" id="PTHR37528:SF1">
    <property type="entry name" value="UPF0149 PROTEIN YGFB"/>
    <property type="match status" value="1"/>
</dbReference>
<dbReference type="RefSeq" id="WP_142892036.1">
    <property type="nucleotide sequence ID" value="NZ_ML660161.1"/>
</dbReference>
<organism evidence="2 3">
    <name type="scientific">Aliikangiella coralliicola</name>
    <dbReference type="NCBI Taxonomy" id="2592383"/>
    <lineage>
        <taxon>Bacteria</taxon>
        <taxon>Pseudomonadati</taxon>
        <taxon>Pseudomonadota</taxon>
        <taxon>Gammaproteobacteria</taxon>
        <taxon>Oceanospirillales</taxon>
        <taxon>Pleioneaceae</taxon>
        <taxon>Aliikangiella</taxon>
    </lineage>
</organism>
<name>A0A545UI87_9GAMM</name>
<dbReference type="AlphaFoldDB" id="A0A545UI87"/>
<dbReference type="Proteomes" id="UP000315439">
    <property type="component" value="Unassembled WGS sequence"/>
</dbReference>
<comment type="caution">
    <text evidence="2">The sequence shown here is derived from an EMBL/GenBank/DDBJ whole genome shotgun (WGS) entry which is preliminary data.</text>
</comment>
<reference evidence="2 3" key="1">
    <citation type="submission" date="2019-07" db="EMBL/GenBank/DDBJ databases">
        <title>Draft genome for Aliikangiella sp. M105.</title>
        <authorList>
            <person name="Wang G."/>
        </authorList>
    </citation>
    <scope>NUCLEOTIDE SEQUENCE [LARGE SCALE GENOMIC DNA]</scope>
    <source>
        <strain evidence="2 3">M105</strain>
    </source>
</reference>
<dbReference type="SUPFAM" id="SSF101327">
    <property type="entry name" value="YgfB-like"/>
    <property type="match status" value="1"/>
</dbReference>
<gene>
    <name evidence="2" type="ORF">FLL46_03390</name>
</gene>
<keyword evidence="3" id="KW-1185">Reference proteome</keyword>
<dbReference type="Pfam" id="PF03695">
    <property type="entry name" value="UPF0149"/>
    <property type="match status" value="1"/>
</dbReference>
<evidence type="ECO:0000313" key="3">
    <source>
        <dbReference type="Proteomes" id="UP000315439"/>
    </source>
</evidence>
<proteinExistence type="inferred from homology"/>